<reference evidence="2 3" key="1">
    <citation type="journal article" date="2012" name="J. Bacteriol.">
        <title>Complete genome sequence of a thermophilic methanogen, Methanocella conradii HZ254, isolated from Chinese rice field soil.</title>
        <authorList>
            <person name="Lu Z."/>
            <person name="Lu Y."/>
        </authorList>
    </citation>
    <scope>NUCLEOTIDE SEQUENCE [LARGE SCALE GENOMIC DNA]</scope>
    <source>
        <strain evidence="3">DSM 24694 / JCM 17849 / CGMCC 1.5162 / HZ254</strain>
    </source>
</reference>
<accession>H8I435</accession>
<dbReference type="EMBL" id="CP003243">
    <property type="protein sequence ID" value="AFC99174.1"/>
    <property type="molecule type" value="Genomic_DNA"/>
</dbReference>
<dbReference type="HOGENOM" id="CLU_1933252_0_0_2"/>
<evidence type="ECO:0000313" key="2">
    <source>
        <dbReference type="EMBL" id="AFC99174.1"/>
    </source>
</evidence>
<sequence length="130" mass="15777">MPEQTITCPYCNNNFPLDKALSHQIRQQLDQELRLEYNSRLADEKQKILEQISKEIQEKNNMEIKALRDELEEKSRMLDEARNNELEFRKKQREVEDKEKNLELEIARRIDEERKRIVEKSSRKMRTSTN</sequence>
<feature type="coiled-coil region" evidence="1">
    <location>
        <begin position="42"/>
        <end position="108"/>
    </location>
</feature>
<dbReference type="AlphaFoldDB" id="H8I435"/>
<dbReference type="GeneID" id="25398939"/>
<name>H8I435_METCZ</name>
<dbReference type="Proteomes" id="UP000005233">
    <property type="component" value="Chromosome"/>
</dbReference>
<evidence type="ECO:0008006" key="4">
    <source>
        <dbReference type="Google" id="ProtNLM"/>
    </source>
</evidence>
<proteinExistence type="predicted"/>
<keyword evidence="3" id="KW-1185">Reference proteome</keyword>
<gene>
    <name evidence="2" type="ordered locus">Mtc_0407</name>
</gene>
<evidence type="ECO:0000256" key="1">
    <source>
        <dbReference type="SAM" id="Coils"/>
    </source>
</evidence>
<dbReference type="RefSeq" id="WP_014405013.1">
    <property type="nucleotide sequence ID" value="NC_017034.1"/>
</dbReference>
<dbReference type="KEGG" id="mez:Mtc_0407"/>
<protein>
    <recommendedName>
        <fullName evidence="4">DUF2130 domain-containing protein</fullName>
    </recommendedName>
</protein>
<dbReference type="STRING" id="1041930.Mtc_0407"/>
<keyword evidence="1" id="KW-0175">Coiled coil</keyword>
<evidence type="ECO:0000313" key="3">
    <source>
        <dbReference type="Proteomes" id="UP000005233"/>
    </source>
</evidence>
<organism evidence="2 3">
    <name type="scientific">Methanocella conradii (strain DSM 24694 / JCM 17849 / CGMCC 1.5162 / HZ254)</name>
    <dbReference type="NCBI Taxonomy" id="1041930"/>
    <lineage>
        <taxon>Archaea</taxon>
        <taxon>Methanobacteriati</taxon>
        <taxon>Methanobacteriota</taxon>
        <taxon>Stenosarchaea group</taxon>
        <taxon>Methanomicrobia</taxon>
        <taxon>Methanocellales</taxon>
        <taxon>Methanocellaceae</taxon>
        <taxon>Methanocella</taxon>
    </lineage>
</organism>